<dbReference type="InterPro" id="IPR001995">
    <property type="entry name" value="Peptidase_A2_cat"/>
</dbReference>
<dbReference type="InterPro" id="IPR043502">
    <property type="entry name" value="DNA/RNA_pol_sf"/>
</dbReference>
<dbReference type="GO" id="GO:0004523">
    <property type="term" value="F:RNA-DNA hybrid ribonuclease activity"/>
    <property type="evidence" value="ECO:0007669"/>
    <property type="project" value="UniProtKB-EC"/>
</dbReference>
<keyword evidence="3" id="KW-0645">Protease</keyword>
<dbReference type="InterPro" id="IPR045345">
    <property type="entry name" value="Gag_p24_C"/>
</dbReference>
<dbReference type="InterPro" id="IPR036397">
    <property type="entry name" value="RNaseH_sf"/>
</dbReference>
<dbReference type="InterPro" id="IPR021109">
    <property type="entry name" value="Peptidase_aspartic_dom_sf"/>
</dbReference>
<evidence type="ECO:0000313" key="19">
    <source>
        <dbReference type="Proteomes" id="UP000197619"/>
    </source>
</evidence>
<evidence type="ECO:0000256" key="2">
    <source>
        <dbReference type="ARBA" id="ARBA00012180"/>
    </source>
</evidence>
<evidence type="ECO:0000256" key="13">
    <source>
        <dbReference type="ARBA" id="ARBA00023268"/>
    </source>
</evidence>
<dbReference type="GO" id="GO:0016032">
    <property type="term" value="P:viral process"/>
    <property type="evidence" value="ECO:0007669"/>
    <property type="project" value="InterPro"/>
</dbReference>
<keyword evidence="13" id="KW-0511">Multifunctional enzyme</keyword>
<dbReference type="InterPro" id="IPR001969">
    <property type="entry name" value="Aspartic_peptidase_AS"/>
</dbReference>
<dbReference type="Pfam" id="PF00692">
    <property type="entry name" value="dUTPase"/>
    <property type="match status" value="1"/>
</dbReference>
<dbReference type="STRING" id="299123.ENSLSDP00000009614"/>
<keyword evidence="12" id="KW-0233">DNA recombination</keyword>
<evidence type="ECO:0000256" key="5">
    <source>
        <dbReference type="ARBA" id="ARBA00022695"/>
    </source>
</evidence>
<keyword evidence="11" id="KW-0239">DNA-directed DNA polymerase</keyword>
<feature type="domain" description="RNase H type-1" evidence="17">
    <location>
        <begin position="971"/>
        <end position="1042"/>
    </location>
</feature>
<dbReference type="PROSITE" id="PS00141">
    <property type="entry name" value="ASP_PROTEASE"/>
    <property type="match status" value="1"/>
</dbReference>
<feature type="region of interest" description="Disordered" evidence="14">
    <location>
        <begin position="110"/>
        <end position="158"/>
    </location>
</feature>
<dbReference type="Proteomes" id="UP000197619">
    <property type="component" value="Unassembled WGS sequence"/>
</dbReference>
<evidence type="ECO:0000256" key="1">
    <source>
        <dbReference type="ARBA" id="ARBA00010879"/>
    </source>
</evidence>
<evidence type="ECO:0000313" key="18">
    <source>
        <dbReference type="EMBL" id="OWK53814.1"/>
    </source>
</evidence>
<keyword evidence="6" id="KW-0540">Nuclease</keyword>
<evidence type="ECO:0000256" key="8">
    <source>
        <dbReference type="ARBA" id="ARBA00022801"/>
    </source>
</evidence>
<evidence type="ECO:0000259" key="17">
    <source>
        <dbReference type="PROSITE" id="PS50879"/>
    </source>
</evidence>
<dbReference type="PROSITE" id="PS50879">
    <property type="entry name" value="RNASE_H_1"/>
    <property type="match status" value="1"/>
</dbReference>
<keyword evidence="5" id="KW-0548">Nucleotidyltransferase</keyword>
<dbReference type="EC" id="3.1.26.4" evidence="2"/>
<dbReference type="Pfam" id="PF00078">
    <property type="entry name" value="RVT_1"/>
    <property type="match status" value="1"/>
</dbReference>
<evidence type="ECO:0000256" key="14">
    <source>
        <dbReference type="SAM" id="MobiDB-lite"/>
    </source>
</evidence>
<keyword evidence="8" id="KW-0378">Hydrolase</keyword>
<evidence type="ECO:0000259" key="16">
    <source>
        <dbReference type="PROSITE" id="PS50878"/>
    </source>
</evidence>
<evidence type="ECO:0000256" key="12">
    <source>
        <dbReference type="ARBA" id="ARBA00023172"/>
    </source>
</evidence>
<dbReference type="Pfam" id="PF00077">
    <property type="entry name" value="RVP"/>
    <property type="match status" value="1"/>
</dbReference>
<feature type="region of interest" description="Disordered" evidence="14">
    <location>
        <begin position="47"/>
        <end position="85"/>
    </location>
</feature>
<accession>A0A218UJA7</accession>
<dbReference type="InterPro" id="IPR000477">
    <property type="entry name" value="RT_dom"/>
</dbReference>
<dbReference type="InterPro" id="IPR010661">
    <property type="entry name" value="RVT_thumb"/>
</dbReference>
<dbReference type="Gene3D" id="3.10.10.10">
    <property type="entry name" value="HIV Type 1 Reverse Transcriptase, subunit A, domain 1"/>
    <property type="match status" value="1"/>
</dbReference>
<keyword evidence="19" id="KW-1185">Reference proteome</keyword>
<dbReference type="SUPFAM" id="SSF47353">
    <property type="entry name" value="Retrovirus capsid dimerization domain-like"/>
    <property type="match status" value="1"/>
</dbReference>
<gene>
    <name evidence="18" type="primary">ERVK-8_3</name>
    <name evidence="18" type="ORF">RLOC_00012237</name>
</gene>
<dbReference type="PROSITE" id="PS50878">
    <property type="entry name" value="RT_POL"/>
    <property type="match status" value="1"/>
</dbReference>
<evidence type="ECO:0000256" key="3">
    <source>
        <dbReference type="ARBA" id="ARBA00022670"/>
    </source>
</evidence>
<keyword evidence="10" id="KW-0695">RNA-directed DNA polymerase</keyword>
<dbReference type="PANTHER" id="PTHR41694">
    <property type="entry name" value="ENDOGENOUS RETROVIRUS GROUP K MEMBER POL PROTEIN"/>
    <property type="match status" value="1"/>
</dbReference>
<comment type="caution">
    <text evidence="18">The sequence shown here is derived from an EMBL/GenBank/DDBJ whole genome shotgun (WGS) entry which is preliminary data.</text>
</comment>
<dbReference type="GO" id="GO:0006508">
    <property type="term" value="P:proteolysis"/>
    <property type="evidence" value="ECO:0007669"/>
    <property type="project" value="UniProtKB-KW"/>
</dbReference>
<dbReference type="Gene3D" id="2.70.40.10">
    <property type="match status" value="1"/>
</dbReference>
<dbReference type="SUPFAM" id="SSF47943">
    <property type="entry name" value="Retrovirus capsid protein, N-terminal core domain"/>
    <property type="match status" value="1"/>
</dbReference>
<dbReference type="GO" id="GO:0003887">
    <property type="term" value="F:DNA-directed DNA polymerase activity"/>
    <property type="evidence" value="ECO:0007669"/>
    <property type="project" value="UniProtKB-KW"/>
</dbReference>
<dbReference type="InterPro" id="IPR008919">
    <property type="entry name" value="Retrov_capsid_N"/>
</dbReference>
<keyword evidence="4" id="KW-0808">Transferase</keyword>
<dbReference type="GO" id="GO:0004190">
    <property type="term" value="F:aspartic-type endopeptidase activity"/>
    <property type="evidence" value="ECO:0007669"/>
    <property type="project" value="InterPro"/>
</dbReference>
<dbReference type="PROSITE" id="PS50175">
    <property type="entry name" value="ASP_PROT_RETROV"/>
    <property type="match status" value="1"/>
</dbReference>
<evidence type="ECO:0000256" key="7">
    <source>
        <dbReference type="ARBA" id="ARBA00022759"/>
    </source>
</evidence>
<dbReference type="SUPFAM" id="SSF50630">
    <property type="entry name" value="Acid proteases"/>
    <property type="match status" value="1"/>
</dbReference>
<proteinExistence type="inferred from homology"/>
<dbReference type="InterPro" id="IPR008916">
    <property type="entry name" value="Retrov_capsid_C"/>
</dbReference>
<name>A0A218UJA7_9PASE</name>
<dbReference type="Pfam" id="PF19317">
    <property type="entry name" value="Gag_p24_C"/>
    <property type="match status" value="1"/>
</dbReference>
<evidence type="ECO:0000256" key="6">
    <source>
        <dbReference type="ARBA" id="ARBA00022722"/>
    </source>
</evidence>
<dbReference type="Gene3D" id="3.30.420.10">
    <property type="entry name" value="Ribonuclease H-like superfamily/Ribonuclease H"/>
    <property type="match status" value="1"/>
</dbReference>
<feature type="domain" description="Reverse transcriptase" evidence="16">
    <location>
        <begin position="563"/>
        <end position="751"/>
    </location>
</feature>
<dbReference type="PANTHER" id="PTHR41694:SF3">
    <property type="entry name" value="RNA-DIRECTED DNA POLYMERASE-RELATED"/>
    <property type="match status" value="1"/>
</dbReference>
<dbReference type="Gene3D" id="1.10.375.10">
    <property type="entry name" value="Human Immunodeficiency Virus Type 1 Capsid Protein"/>
    <property type="match status" value="1"/>
</dbReference>
<dbReference type="Gene3D" id="3.30.70.270">
    <property type="match status" value="2"/>
</dbReference>
<dbReference type="Pfam" id="PF06817">
    <property type="entry name" value="RVT_thumb"/>
    <property type="match status" value="1"/>
</dbReference>
<protein>
    <recommendedName>
        <fullName evidence="2">ribonuclease H</fullName>
        <ecNumber evidence="2">3.1.26.4</ecNumber>
    </recommendedName>
</protein>
<comment type="similarity">
    <text evidence="1">Belongs to the beta type-B retroviral polymerase family. HERV class-II K(HML-2) pol subfamily.</text>
</comment>
<dbReference type="EMBL" id="MUZQ01000264">
    <property type="protein sequence ID" value="OWK53814.1"/>
    <property type="molecule type" value="Genomic_DNA"/>
</dbReference>
<dbReference type="Pfam" id="PF00607">
    <property type="entry name" value="Gag_p24"/>
    <property type="match status" value="1"/>
</dbReference>
<dbReference type="Gene3D" id="1.10.1200.30">
    <property type="match status" value="1"/>
</dbReference>
<dbReference type="GO" id="GO:0003964">
    <property type="term" value="F:RNA-directed DNA polymerase activity"/>
    <property type="evidence" value="ECO:0007669"/>
    <property type="project" value="UniProtKB-KW"/>
</dbReference>
<dbReference type="SUPFAM" id="SSF51283">
    <property type="entry name" value="dUTPase-like"/>
    <property type="match status" value="1"/>
</dbReference>
<dbReference type="AlphaFoldDB" id="A0A218UJA7"/>
<evidence type="ECO:0000256" key="10">
    <source>
        <dbReference type="ARBA" id="ARBA00022918"/>
    </source>
</evidence>
<dbReference type="InterPro" id="IPR033704">
    <property type="entry name" value="dUTPase_trimeric"/>
</dbReference>
<dbReference type="Pfam" id="PF00075">
    <property type="entry name" value="RNase_H"/>
    <property type="match status" value="1"/>
</dbReference>
<feature type="domain" description="Peptidase A2" evidence="15">
    <location>
        <begin position="519"/>
        <end position="558"/>
    </location>
</feature>
<evidence type="ECO:0000256" key="9">
    <source>
        <dbReference type="ARBA" id="ARBA00022884"/>
    </source>
</evidence>
<dbReference type="InterPro" id="IPR029054">
    <property type="entry name" value="dUTPase-like"/>
</dbReference>
<dbReference type="GO" id="GO:0006310">
    <property type="term" value="P:DNA recombination"/>
    <property type="evidence" value="ECO:0007669"/>
    <property type="project" value="UniProtKB-KW"/>
</dbReference>
<reference evidence="18 19" key="1">
    <citation type="submission" date="2017-05" db="EMBL/GenBank/DDBJ databases">
        <title>Genome of assembly of the Bengalese finch, Lonchura striata domestica.</title>
        <authorList>
            <person name="Colquitt B.M."/>
            <person name="Brainard M.S."/>
        </authorList>
    </citation>
    <scope>NUCLEOTIDE SEQUENCE [LARGE SCALE GENOMIC DNA]</scope>
    <source>
        <strain evidence="18">White83orange57</strain>
    </source>
</reference>
<evidence type="ECO:0000259" key="15">
    <source>
        <dbReference type="PROSITE" id="PS50175"/>
    </source>
</evidence>
<sequence length="1042" mass="114457">MDALLDNRFEGIGPLMMLWKRLDAIWQGSDTGGSRDSLRNFSISDVGEAESLGRGPDSPCAQESESEDSFSSGEPLAPSPLAPSVRSVTVCPRDHGRFWQEVLDKAEEMCDLGPSWSPPDHGEDSSGSADAAGGVVSSDVAPPRSPGAAAVPESTGHDTVDDAALPGGLQAFPVLRGVTHNTHQPFSFKVLKEIRDTVAQHGLGSDEVMHMIRLLVTDLLTPSDIRSVAQALFNPVQFDVFEDKWVSLVASAVRKNATRGQQDPRRVVNADMLMGTGNYVDPRGQAGYDPLVLDQCRTLGLAAMIQALEMAAPMEPFLTVVQRADEPFIDFASRLTASVERQVVEPELRRMLLARFARIHCNADCKRVIQALPEGATISQMAAACADIGPSVWKVHKVPLDAFGPLGEGMSAFLMGRSSATLQGIIVHLGLIDADFTGQICAMISTPTPPVTIPKGTRLAQLVPFKSSVRRTADRSRGDGSFGSTGPPQVHWTAVLTKDCPEMLCTLSIPGATPSEIRLRGLLDSGADVTVLSLAAWPPDWPLDPVEMSVAGLGGTVRCYEQLDQGRLEPSRSPWNTPVFCIKKKSGKWRLLQDLRKVSAVMEGMGTLQAGMPSSTMLPAGWPIFIVDLKDCFFTIPLHPDDRPKFAFTVLAVDNDEPAQRYQWEVLPQGMRNSLVICQWYVARALSGVHKQFPDARLYHYMCDILVAASTQEELLRIQPRLLDALHAHGLQVAPENVQQQPPWKYLGVKILERTIQHQEVQFVHSVKTLNDVQKLMGVITWLRPYLGLTDAQLSPVYDLLKGDPDLKSPRTLTPEARQVLEEVQQAVSARQVYHIDLSVDVTVFVTTPDSHPTGIIGQWSDKWSDPLHILEWVFLPHQPQKTAMTLVELIARLIIKCRQRCLQLMGADPAKIVLPISREDFDWSFAHCVSMQCALENFSGQITYHFPSHKLLQVAKSTQISLRPRNSQEPVQGPTVFTDGSGKTGKAIVTWKDGSEWQVLKAHQEGSAQLVELRAGVMAFERFSQEPFNLVTDSAYVADIA</sequence>
<dbReference type="InterPro" id="IPR043128">
    <property type="entry name" value="Rev_trsase/Diguanyl_cyclase"/>
</dbReference>
<evidence type="ECO:0000256" key="4">
    <source>
        <dbReference type="ARBA" id="ARBA00022679"/>
    </source>
</evidence>
<dbReference type="InterPro" id="IPR002156">
    <property type="entry name" value="RNaseH_domain"/>
</dbReference>
<keyword evidence="9" id="KW-0694">RNA-binding</keyword>
<dbReference type="InterPro" id="IPR036157">
    <property type="entry name" value="dUTPase-like_sf"/>
</dbReference>
<dbReference type="CDD" id="cd07557">
    <property type="entry name" value="trimeric_dUTPase"/>
    <property type="match status" value="1"/>
</dbReference>
<dbReference type="InterPro" id="IPR018061">
    <property type="entry name" value="Retropepsins"/>
</dbReference>
<keyword evidence="7" id="KW-0255">Endonuclease</keyword>
<dbReference type="GO" id="GO:0035613">
    <property type="term" value="F:RNA stem-loop binding"/>
    <property type="evidence" value="ECO:0007669"/>
    <property type="project" value="TreeGrafter"/>
</dbReference>
<organism evidence="18 19">
    <name type="scientific">Lonchura striata</name>
    <name type="common">white-rumped munia</name>
    <dbReference type="NCBI Taxonomy" id="40157"/>
    <lineage>
        <taxon>Eukaryota</taxon>
        <taxon>Metazoa</taxon>
        <taxon>Chordata</taxon>
        <taxon>Craniata</taxon>
        <taxon>Vertebrata</taxon>
        <taxon>Euteleostomi</taxon>
        <taxon>Archelosauria</taxon>
        <taxon>Archosauria</taxon>
        <taxon>Dinosauria</taxon>
        <taxon>Saurischia</taxon>
        <taxon>Theropoda</taxon>
        <taxon>Coelurosauria</taxon>
        <taxon>Aves</taxon>
        <taxon>Neognathae</taxon>
        <taxon>Neoaves</taxon>
        <taxon>Telluraves</taxon>
        <taxon>Australaves</taxon>
        <taxon>Passeriformes</taxon>
        <taxon>Passeroidea</taxon>
        <taxon>Estrildidae</taxon>
        <taxon>Estrildinae</taxon>
        <taxon>Lonchura</taxon>
    </lineage>
</organism>
<evidence type="ECO:0000256" key="11">
    <source>
        <dbReference type="ARBA" id="ARBA00022932"/>
    </source>
</evidence>
<dbReference type="SUPFAM" id="SSF56672">
    <property type="entry name" value="DNA/RNA polymerases"/>
    <property type="match status" value="1"/>
</dbReference>